<dbReference type="GO" id="GO:0005634">
    <property type="term" value="C:nucleus"/>
    <property type="evidence" value="ECO:0007669"/>
    <property type="project" value="TreeGrafter"/>
</dbReference>
<dbReference type="GO" id="GO:0005886">
    <property type="term" value="C:plasma membrane"/>
    <property type="evidence" value="ECO:0007669"/>
    <property type="project" value="TreeGrafter"/>
</dbReference>
<dbReference type="PROSITE" id="PS00223">
    <property type="entry name" value="ANNEXIN_1"/>
    <property type="match status" value="1"/>
</dbReference>
<dbReference type="Pfam" id="PF00191">
    <property type="entry name" value="Annexin"/>
    <property type="match status" value="2"/>
</dbReference>
<evidence type="ECO:0000256" key="3">
    <source>
        <dbReference type="ARBA" id="ARBA00022837"/>
    </source>
</evidence>
<evidence type="ECO:0000256" key="7">
    <source>
        <dbReference type="RuleBase" id="RU003540"/>
    </source>
</evidence>
<dbReference type="PROSITE" id="PS51897">
    <property type="entry name" value="ANNEXIN_2"/>
    <property type="match status" value="2"/>
</dbReference>
<comment type="function">
    <text evidence="6">Calcium/phospholipid-binding protein which promotes membrane fusion and is involved in exocytosis.</text>
</comment>
<protein>
    <recommendedName>
        <fullName evidence="7">Annexin</fullName>
    </recommendedName>
</protein>
<dbReference type="PRINTS" id="PR00196">
    <property type="entry name" value="ANNEXIN"/>
</dbReference>
<comment type="caution">
    <text evidence="9">The sequence shown here is derived from an EMBL/GenBank/DDBJ whole genome shotgun (WGS) entry which is preliminary data.</text>
</comment>
<evidence type="ECO:0000256" key="6">
    <source>
        <dbReference type="ARBA" id="ARBA00037210"/>
    </source>
</evidence>
<evidence type="ECO:0000256" key="1">
    <source>
        <dbReference type="ARBA" id="ARBA00007831"/>
    </source>
</evidence>
<gene>
    <name evidence="9" type="ORF">HOLleu_23716</name>
</gene>
<evidence type="ECO:0000256" key="2">
    <source>
        <dbReference type="ARBA" id="ARBA00022737"/>
    </source>
</evidence>
<dbReference type="AlphaFoldDB" id="A0A9Q1BV86"/>
<dbReference type="InterPro" id="IPR037104">
    <property type="entry name" value="Annexin_sf"/>
</dbReference>
<dbReference type="InterPro" id="IPR001464">
    <property type="entry name" value="Annexin"/>
</dbReference>
<evidence type="ECO:0000256" key="4">
    <source>
        <dbReference type="ARBA" id="ARBA00023216"/>
    </source>
</evidence>
<dbReference type="InterPro" id="IPR018252">
    <property type="entry name" value="Annexin_repeat_CS"/>
</dbReference>
<keyword evidence="3 7" id="KW-0106">Calcium</keyword>
<dbReference type="GO" id="GO:0005737">
    <property type="term" value="C:cytoplasm"/>
    <property type="evidence" value="ECO:0007669"/>
    <property type="project" value="TreeGrafter"/>
</dbReference>
<feature type="region of interest" description="Disordered" evidence="8">
    <location>
        <begin position="1"/>
        <end position="25"/>
    </location>
</feature>
<dbReference type="GO" id="GO:0012506">
    <property type="term" value="C:vesicle membrane"/>
    <property type="evidence" value="ECO:0007669"/>
    <property type="project" value="TreeGrafter"/>
</dbReference>
<dbReference type="Gene3D" id="1.10.220.10">
    <property type="entry name" value="Annexin"/>
    <property type="match status" value="3"/>
</dbReference>
<dbReference type="SUPFAM" id="SSF47874">
    <property type="entry name" value="Annexin"/>
    <property type="match status" value="1"/>
</dbReference>
<dbReference type="GO" id="GO:0001786">
    <property type="term" value="F:phosphatidylserine binding"/>
    <property type="evidence" value="ECO:0007669"/>
    <property type="project" value="TreeGrafter"/>
</dbReference>
<reference evidence="9" key="1">
    <citation type="submission" date="2021-10" db="EMBL/GenBank/DDBJ databases">
        <title>Tropical sea cucumber genome reveals ecological adaptation and Cuvierian tubules defense mechanism.</title>
        <authorList>
            <person name="Chen T."/>
        </authorList>
    </citation>
    <scope>NUCLEOTIDE SEQUENCE</scope>
    <source>
        <strain evidence="9">Nanhai2018</strain>
        <tissue evidence="9">Muscle</tissue>
    </source>
</reference>
<keyword evidence="10" id="KW-1185">Reference proteome</keyword>
<evidence type="ECO:0000256" key="8">
    <source>
        <dbReference type="SAM" id="MobiDB-lite"/>
    </source>
</evidence>
<dbReference type="FunFam" id="1.10.220.10:FF:000005">
    <property type="entry name" value="Annexin"/>
    <property type="match status" value="1"/>
</dbReference>
<name>A0A9Q1BV86_HOLLE</name>
<keyword evidence="4 7" id="KW-0041">Annexin</keyword>
<evidence type="ECO:0000313" key="10">
    <source>
        <dbReference type="Proteomes" id="UP001152320"/>
    </source>
</evidence>
<dbReference type="Proteomes" id="UP001152320">
    <property type="component" value="Chromosome 11"/>
</dbReference>
<sequence length="356" mass="39832">MGKSESKENAAATEEPVTLEVPSEQTPTVLPATDFNAQADAEALNKAFKAFSTNESAVTEIIANRSWDQRQEIRDAYHSKFNKTLISEVDSELSGHYRNALDSLLQDPDTVRANYITKIINDRLMTRLPDSRGKDIAILETIFPLTKTEFNGLKTTYEKANGNQLFKDIDEKVTGPFKEWVVSLVQSGRNQGMPSPTAIAKDVSYLKNLPADQWTTATTQLQQLLMGQSTFYLFSVFNTYELETGTKLMELIEKLDVGIREGFKVIIGSCLNGYEFFADGLYQSMKGFGTNDEKLIYIMIDRCETDLGNIKVAFEIKYKKSLESFIKGDTSGDYKTLLLAILECKPPAPPATTEKL</sequence>
<organism evidence="9 10">
    <name type="scientific">Holothuria leucospilota</name>
    <name type="common">Black long sea cucumber</name>
    <name type="synonym">Mertensiothuria leucospilota</name>
    <dbReference type="NCBI Taxonomy" id="206669"/>
    <lineage>
        <taxon>Eukaryota</taxon>
        <taxon>Metazoa</taxon>
        <taxon>Echinodermata</taxon>
        <taxon>Eleutherozoa</taxon>
        <taxon>Echinozoa</taxon>
        <taxon>Holothuroidea</taxon>
        <taxon>Aspidochirotacea</taxon>
        <taxon>Aspidochirotida</taxon>
        <taxon>Holothuriidae</taxon>
        <taxon>Holothuria</taxon>
    </lineage>
</organism>
<keyword evidence="2 7" id="KW-0677">Repeat</keyword>
<accession>A0A9Q1BV86</accession>
<dbReference type="GO" id="GO:0005509">
    <property type="term" value="F:calcium ion binding"/>
    <property type="evidence" value="ECO:0007669"/>
    <property type="project" value="InterPro"/>
</dbReference>
<proteinExistence type="inferred from homology"/>
<comment type="domain">
    <text evidence="7">A pair of annexin repeats may form one binding site for calcium and phospholipid.</text>
</comment>
<dbReference type="PANTHER" id="PTHR10502">
    <property type="entry name" value="ANNEXIN"/>
    <property type="match status" value="1"/>
</dbReference>
<dbReference type="GO" id="GO:0005544">
    <property type="term" value="F:calcium-dependent phospholipid binding"/>
    <property type="evidence" value="ECO:0007669"/>
    <property type="project" value="UniProtKB-KW"/>
</dbReference>
<dbReference type="OrthoDB" id="37886at2759"/>
<dbReference type="InterPro" id="IPR018502">
    <property type="entry name" value="Annexin_repeat"/>
</dbReference>
<keyword evidence="5 7" id="KW-0111">Calcium/phospholipid-binding</keyword>
<comment type="similarity">
    <text evidence="1 7">Belongs to the annexin family.</text>
</comment>
<evidence type="ECO:0000256" key="5">
    <source>
        <dbReference type="ARBA" id="ARBA00023302"/>
    </source>
</evidence>
<dbReference type="EMBL" id="JAIZAY010000011">
    <property type="protein sequence ID" value="KAJ8033467.1"/>
    <property type="molecule type" value="Genomic_DNA"/>
</dbReference>
<dbReference type="PANTHER" id="PTHR10502:SF239">
    <property type="entry name" value="ANNEXIN A7"/>
    <property type="match status" value="1"/>
</dbReference>
<dbReference type="FunFam" id="1.10.220.10:FF:000001">
    <property type="entry name" value="Annexin"/>
    <property type="match status" value="1"/>
</dbReference>
<evidence type="ECO:0000313" key="9">
    <source>
        <dbReference type="EMBL" id="KAJ8033467.1"/>
    </source>
</evidence>
<dbReference type="SMART" id="SM00335">
    <property type="entry name" value="ANX"/>
    <property type="match status" value="2"/>
</dbReference>